<dbReference type="InterPro" id="IPR016181">
    <property type="entry name" value="Acyl_CoA_acyltransferase"/>
</dbReference>
<evidence type="ECO:0000313" key="3">
    <source>
        <dbReference type="Proteomes" id="UP001296923"/>
    </source>
</evidence>
<dbReference type="EMBL" id="JAFHKR010000039">
    <property type="protein sequence ID" value="MBN3554481.1"/>
    <property type="molecule type" value="Genomic_DNA"/>
</dbReference>
<protein>
    <submittedName>
        <fullName evidence="2">GNAT family N-acetyltransferase</fullName>
    </submittedName>
</protein>
<dbReference type="Proteomes" id="UP001296923">
    <property type="component" value="Unassembled WGS sequence"/>
</dbReference>
<evidence type="ECO:0000259" key="1">
    <source>
        <dbReference type="PROSITE" id="PS51186"/>
    </source>
</evidence>
<proteinExistence type="predicted"/>
<sequence>MEDVRFVSYIEKNHFEPIQELNKQEGWTQLVERNEETKLAWSKSNIAYVMLKNEEVIGYARGLTDEHVTLYICEMLISKSYRGLGLGGKLLNIIQGKYPTARMEVLASHTSNTFYEGQNFRPFYGYRRTYEECKY</sequence>
<dbReference type="SUPFAM" id="SSF55729">
    <property type="entry name" value="Acyl-CoA N-acyltransferases (Nat)"/>
    <property type="match status" value="1"/>
</dbReference>
<dbReference type="RefSeq" id="WP_205725518.1">
    <property type="nucleotide sequence ID" value="NZ_JAFHKR010000039.1"/>
</dbReference>
<accession>A0ABS2ZSV4</accession>
<gene>
    <name evidence="2" type="ORF">JYA63_09405</name>
</gene>
<feature type="domain" description="N-acetyltransferase" evidence="1">
    <location>
        <begin position="4"/>
        <end position="135"/>
    </location>
</feature>
<comment type="caution">
    <text evidence="2">The sequence shown here is derived from an EMBL/GenBank/DDBJ whole genome shotgun (WGS) entry which is preliminary data.</text>
</comment>
<dbReference type="PROSITE" id="PS51186">
    <property type="entry name" value="GNAT"/>
    <property type="match status" value="1"/>
</dbReference>
<organism evidence="2 3">
    <name type="scientific">Fictibacillus nanhaiensis</name>
    <dbReference type="NCBI Taxonomy" id="742169"/>
    <lineage>
        <taxon>Bacteria</taxon>
        <taxon>Bacillati</taxon>
        <taxon>Bacillota</taxon>
        <taxon>Bacilli</taxon>
        <taxon>Bacillales</taxon>
        <taxon>Fictibacillaceae</taxon>
        <taxon>Fictibacillus</taxon>
    </lineage>
</organism>
<dbReference type="InterPro" id="IPR000182">
    <property type="entry name" value="GNAT_dom"/>
</dbReference>
<evidence type="ECO:0000313" key="2">
    <source>
        <dbReference type="EMBL" id="MBN3554481.1"/>
    </source>
</evidence>
<keyword evidence="3" id="KW-1185">Reference proteome</keyword>
<dbReference type="Pfam" id="PF13673">
    <property type="entry name" value="Acetyltransf_10"/>
    <property type="match status" value="1"/>
</dbReference>
<reference evidence="2 3" key="1">
    <citation type="submission" date="2021-01" db="EMBL/GenBank/DDBJ databases">
        <title>Genome Sequencing of Type Strains.</title>
        <authorList>
            <person name="Lemaire J.F."/>
            <person name="Inderbitzin P."/>
            <person name="Collins S.B."/>
            <person name="Wespe N."/>
            <person name="Knight-Connoni V."/>
        </authorList>
    </citation>
    <scope>NUCLEOTIDE SEQUENCE [LARGE SCALE GENOMIC DNA]</scope>
    <source>
        <strain evidence="2 3">DSM 23009</strain>
    </source>
</reference>
<name>A0ABS2ZSV4_9BACL</name>
<dbReference type="Gene3D" id="3.40.630.30">
    <property type="match status" value="1"/>
</dbReference>